<feature type="domain" description="At1g61320/AtMIF1 LRR" evidence="1">
    <location>
        <begin position="16"/>
        <end position="174"/>
    </location>
</feature>
<feature type="domain" description="At1g61320/AtMIF1 LRR" evidence="1">
    <location>
        <begin position="177"/>
        <end position="258"/>
    </location>
</feature>
<keyword evidence="3" id="KW-1185">Reference proteome</keyword>
<sequence length="387" mass="44996">MNIVDKSFGRFHEHKFQLQKFKLHMILVDFKLTSLVDKWIEWAFAHDAKEIDLVVITKEKTYALPRATFVEQSTNGSKLERAFSRSAVKFYSLQKLSLREICVNEETIQDIIHTCPFITDVDIIVCKGLKTVEISKLPKLRYFNLISHDRDVECVKIEAPNLQYFRFSGSEQCLLDITACKDLKELCLDDLNITDQLFRFNVARFPLLEGLVVSDCDMLRRIKISAQKLRDLRIFGCQKLLDVEIDAPNLSFFQYFNNGDKMAKIFSKNAPCPLEFNLILDIDRVDTQWLLKLRELLLMSNQRKTLRIVVICREVTFNLEELRGMSFPPPYEMELLKLDVRNPALLIDYTTLIDGLLWSCRPKILSVPIGLESQDKCIKVLCEKVLN</sequence>
<dbReference type="InterPro" id="IPR032675">
    <property type="entry name" value="LRR_dom_sf"/>
</dbReference>
<dbReference type="PANTHER" id="PTHR34145">
    <property type="entry name" value="OS02G0105600 PROTEIN"/>
    <property type="match status" value="1"/>
</dbReference>
<evidence type="ECO:0000259" key="1">
    <source>
        <dbReference type="Pfam" id="PF23622"/>
    </source>
</evidence>
<dbReference type="Gramene" id="rna-CFP56_17826">
    <property type="protein sequence ID" value="cds-POE92733.1"/>
    <property type="gene ID" value="gene-CFP56_17826"/>
</dbReference>
<reference evidence="2 3" key="1">
    <citation type="journal article" date="2018" name="Sci. Data">
        <title>The draft genome sequence of cork oak.</title>
        <authorList>
            <person name="Ramos A.M."/>
            <person name="Usie A."/>
            <person name="Barbosa P."/>
            <person name="Barros P.M."/>
            <person name="Capote T."/>
            <person name="Chaves I."/>
            <person name="Simoes F."/>
            <person name="Abreu I."/>
            <person name="Carrasquinho I."/>
            <person name="Faro C."/>
            <person name="Guimaraes J.B."/>
            <person name="Mendonca D."/>
            <person name="Nobrega F."/>
            <person name="Rodrigues L."/>
            <person name="Saibo N.J.M."/>
            <person name="Varela M.C."/>
            <person name="Egas C."/>
            <person name="Matos J."/>
            <person name="Miguel C.M."/>
            <person name="Oliveira M.M."/>
            <person name="Ricardo C.P."/>
            <person name="Goncalves S."/>
        </authorList>
    </citation>
    <scope>NUCLEOTIDE SEQUENCE [LARGE SCALE GENOMIC DNA]</scope>
    <source>
        <strain evidence="3">cv. HL8</strain>
    </source>
</reference>
<dbReference type="Gene3D" id="3.80.10.10">
    <property type="entry name" value="Ribonuclease Inhibitor"/>
    <property type="match status" value="1"/>
</dbReference>
<dbReference type="InterPro" id="IPR055357">
    <property type="entry name" value="LRR_At1g61320_AtMIF1"/>
</dbReference>
<organism evidence="2 3">
    <name type="scientific">Quercus suber</name>
    <name type="common">Cork oak</name>
    <dbReference type="NCBI Taxonomy" id="58331"/>
    <lineage>
        <taxon>Eukaryota</taxon>
        <taxon>Viridiplantae</taxon>
        <taxon>Streptophyta</taxon>
        <taxon>Embryophyta</taxon>
        <taxon>Tracheophyta</taxon>
        <taxon>Spermatophyta</taxon>
        <taxon>Magnoliopsida</taxon>
        <taxon>eudicotyledons</taxon>
        <taxon>Gunneridae</taxon>
        <taxon>Pentapetalae</taxon>
        <taxon>rosids</taxon>
        <taxon>fabids</taxon>
        <taxon>Fagales</taxon>
        <taxon>Fagaceae</taxon>
        <taxon>Quercus</taxon>
    </lineage>
</organism>
<evidence type="ECO:0000313" key="2">
    <source>
        <dbReference type="EMBL" id="KAK7831020.1"/>
    </source>
</evidence>
<dbReference type="InterPro" id="IPR053772">
    <property type="entry name" value="At1g61320/At1g61330-like"/>
</dbReference>
<accession>A0AAW0JVU4</accession>
<comment type="caution">
    <text evidence="2">The sequence shown here is derived from an EMBL/GenBank/DDBJ whole genome shotgun (WGS) entry which is preliminary data.</text>
</comment>
<proteinExistence type="predicted"/>
<gene>
    <name evidence="2" type="ORF">CFP56_027760</name>
</gene>
<dbReference type="Pfam" id="PF23622">
    <property type="entry name" value="LRR_At1g61320_AtMIF1"/>
    <property type="match status" value="2"/>
</dbReference>
<dbReference type="AlphaFoldDB" id="A0AAW0JVU4"/>
<protein>
    <submittedName>
        <fullName evidence="2">F-box/lrr-repeat protein</fullName>
    </submittedName>
</protein>
<name>A0AAW0JVU4_QUESU</name>
<dbReference type="EMBL" id="PKMF04000453">
    <property type="protein sequence ID" value="KAK7831020.1"/>
    <property type="molecule type" value="Genomic_DNA"/>
</dbReference>
<dbReference type="SUPFAM" id="SSF52047">
    <property type="entry name" value="RNI-like"/>
    <property type="match status" value="1"/>
</dbReference>
<dbReference type="Proteomes" id="UP000237347">
    <property type="component" value="Unassembled WGS sequence"/>
</dbReference>
<evidence type="ECO:0000313" key="3">
    <source>
        <dbReference type="Proteomes" id="UP000237347"/>
    </source>
</evidence>